<comment type="caution">
    <text evidence="2">The sequence shown here is derived from an EMBL/GenBank/DDBJ whole genome shotgun (WGS) entry which is preliminary data.</text>
</comment>
<protein>
    <submittedName>
        <fullName evidence="2">DNA-binding protein</fullName>
    </submittedName>
</protein>
<sequence>MKAVTEKEVIAQNIFLIRGHKVMLSTHLASLYGVEARSLIQAVKRNIERFPKDFMFQLSSQEFKNLKSQIVISSWGGARRANPYAFTEQGVAMLSSVLRSRRAVQVNIAIMRTFVKLRQILSTHKQLAHKLSLLEHRIEGHDSEIHSIFETIRQLMSVPEKPKRRIGFHGT</sequence>
<evidence type="ECO:0000313" key="3">
    <source>
        <dbReference type="Proteomes" id="UP000229641"/>
    </source>
</evidence>
<proteinExistence type="predicted"/>
<reference evidence="2 3" key="1">
    <citation type="submission" date="2017-09" db="EMBL/GenBank/DDBJ databases">
        <title>Depth-based differentiation of microbial function through sediment-hosted aquifers and enrichment of novel symbionts in the deep terrestrial subsurface.</title>
        <authorList>
            <person name="Probst A.J."/>
            <person name="Ladd B."/>
            <person name="Jarett J.K."/>
            <person name="Geller-Mcgrath D.E."/>
            <person name="Sieber C.M."/>
            <person name="Emerson J.B."/>
            <person name="Anantharaman K."/>
            <person name="Thomas B.C."/>
            <person name="Malmstrom R."/>
            <person name="Stieglmeier M."/>
            <person name="Klingl A."/>
            <person name="Woyke T."/>
            <person name="Ryan C.M."/>
            <person name="Banfield J.F."/>
        </authorList>
    </citation>
    <scope>NUCLEOTIDE SEQUENCE [LARGE SCALE GENOMIC DNA]</scope>
    <source>
        <strain evidence="2">CG11_big_fil_rev_8_21_14_0_20_42_13</strain>
    </source>
</reference>
<gene>
    <name evidence="2" type="ORF">COV72_09445</name>
</gene>
<dbReference type="AlphaFoldDB" id="A0A2H0LUX4"/>
<dbReference type="GO" id="GO:0003677">
    <property type="term" value="F:DNA binding"/>
    <property type="evidence" value="ECO:0007669"/>
    <property type="project" value="UniProtKB-KW"/>
</dbReference>
<dbReference type="Proteomes" id="UP000229641">
    <property type="component" value="Unassembled WGS sequence"/>
</dbReference>
<evidence type="ECO:0000259" key="1">
    <source>
        <dbReference type="Pfam" id="PF10543"/>
    </source>
</evidence>
<dbReference type="InterPro" id="IPR018873">
    <property type="entry name" value="KilA-N_DNA-bd_domain"/>
</dbReference>
<dbReference type="EMBL" id="PCWA01000115">
    <property type="protein sequence ID" value="PIQ88223.1"/>
    <property type="molecule type" value="Genomic_DNA"/>
</dbReference>
<evidence type="ECO:0000313" key="2">
    <source>
        <dbReference type="EMBL" id="PIQ88223.1"/>
    </source>
</evidence>
<organism evidence="2 3">
    <name type="scientific">Candidatus Ghiorseimicrobium undicola</name>
    <dbReference type="NCBI Taxonomy" id="1974746"/>
    <lineage>
        <taxon>Bacteria</taxon>
        <taxon>Pseudomonadati</taxon>
        <taxon>Candidatus Omnitrophota</taxon>
        <taxon>Candidatus Ghiorseimicrobium</taxon>
    </lineage>
</organism>
<dbReference type="Pfam" id="PF10543">
    <property type="entry name" value="ORF6N"/>
    <property type="match status" value="1"/>
</dbReference>
<feature type="domain" description="KilA-N DNA-binding" evidence="1">
    <location>
        <begin position="13"/>
        <end position="97"/>
    </location>
</feature>
<accession>A0A2H0LUX4</accession>
<name>A0A2H0LUX4_9BACT</name>
<keyword evidence="2" id="KW-0238">DNA-binding</keyword>